<keyword evidence="7 13" id="KW-0479">Metal-binding</keyword>
<dbReference type="GO" id="GO:0050661">
    <property type="term" value="F:NADP binding"/>
    <property type="evidence" value="ECO:0007669"/>
    <property type="project" value="InterPro"/>
</dbReference>
<dbReference type="RefSeq" id="WP_109643875.1">
    <property type="nucleotide sequence ID" value="NZ_QGGB01000001.1"/>
</dbReference>
<dbReference type="OrthoDB" id="9800865at2"/>
<dbReference type="PIRSF" id="PIRSF006769">
    <property type="entry name" value="RibD"/>
    <property type="match status" value="1"/>
</dbReference>
<feature type="binding site" evidence="15">
    <location>
        <position position="166"/>
    </location>
    <ligand>
        <name>NADP(+)</name>
        <dbReference type="ChEBI" id="CHEBI:58349"/>
    </ligand>
</feature>
<protein>
    <recommendedName>
        <fullName evidence="13">Riboflavin biosynthesis protein RibD</fullName>
    </recommendedName>
    <domain>
        <recommendedName>
            <fullName evidence="13">Diaminohydroxyphosphoribosylaminopyrimidine deaminase</fullName>
            <shortName evidence="13">DRAP deaminase</shortName>
            <ecNumber evidence="13">3.5.4.26</ecNumber>
        </recommendedName>
        <alternativeName>
            <fullName evidence="13">Riboflavin-specific deaminase</fullName>
        </alternativeName>
    </domain>
    <domain>
        <recommendedName>
            <fullName evidence="13">5-amino-6-(5-phosphoribosylamino)uracil reductase</fullName>
            <ecNumber evidence="13">1.1.1.193</ecNumber>
        </recommendedName>
        <alternativeName>
            <fullName evidence="13">HTP reductase</fullName>
        </alternativeName>
    </domain>
</protein>
<dbReference type="InterPro" id="IPR024072">
    <property type="entry name" value="DHFR-like_dom_sf"/>
</dbReference>
<organism evidence="18 19">
    <name type="scientific">Rhodohalobacter mucosus</name>
    <dbReference type="NCBI Taxonomy" id="2079485"/>
    <lineage>
        <taxon>Bacteria</taxon>
        <taxon>Pseudomonadati</taxon>
        <taxon>Balneolota</taxon>
        <taxon>Balneolia</taxon>
        <taxon>Balneolales</taxon>
        <taxon>Balneolaceae</taxon>
        <taxon>Rhodohalobacter</taxon>
    </lineage>
</organism>
<evidence type="ECO:0000256" key="15">
    <source>
        <dbReference type="PIRSR" id="PIRSR006769-2"/>
    </source>
</evidence>
<feature type="binding site" evidence="16">
    <location>
        <position position="60"/>
    </location>
    <ligand>
        <name>Zn(2+)</name>
        <dbReference type="ChEBI" id="CHEBI:29105"/>
        <note>catalytic</note>
    </ligand>
</feature>
<feature type="binding site" evidence="15">
    <location>
        <position position="216"/>
    </location>
    <ligand>
        <name>substrate</name>
    </ligand>
</feature>
<comment type="pathway">
    <text evidence="3 13">Cofactor biosynthesis; riboflavin biosynthesis; 5-amino-6-(D-ribitylamino)uracil from GTP: step 3/4.</text>
</comment>
<evidence type="ECO:0000259" key="17">
    <source>
        <dbReference type="PROSITE" id="PS51747"/>
    </source>
</evidence>
<dbReference type="PANTHER" id="PTHR38011:SF7">
    <property type="entry name" value="2,5-DIAMINO-6-RIBOSYLAMINO-4(3H)-PYRIMIDINONE 5'-PHOSPHATE REDUCTASE"/>
    <property type="match status" value="1"/>
</dbReference>
<dbReference type="InterPro" id="IPR050765">
    <property type="entry name" value="Riboflavin_Biosynth_HTPR"/>
</dbReference>
<evidence type="ECO:0000256" key="10">
    <source>
        <dbReference type="ARBA" id="ARBA00022857"/>
    </source>
</evidence>
<dbReference type="Pfam" id="PF01872">
    <property type="entry name" value="RibD_C"/>
    <property type="match status" value="1"/>
</dbReference>
<feature type="binding site" evidence="15">
    <location>
        <begin position="314"/>
        <end position="320"/>
    </location>
    <ligand>
        <name>NADP(+)</name>
        <dbReference type="ChEBI" id="CHEBI:58349"/>
    </ligand>
</feature>
<keyword evidence="11 13" id="KW-0560">Oxidoreductase</keyword>
<comment type="cofactor">
    <cofactor evidence="13 16">
        <name>Zn(2+)</name>
        <dbReference type="ChEBI" id="CHEBI:29105"/>
    </cofactor>
    <text evidence="13 16">Binds 1 zinc ion.</text>
</comment>
<dbReference type="PROSITE" id="PS51747">
    <property type="entry name" value="CYT_DCMP_DEAMINASES_2"/>
    <property type="match status" value="1"/>
</dbReference>
<keyword evidence="9 13" id="KW-0862">Zinc</keyword>
<dbReference type="PANTHER" id="PTHR38011">
    <property type="entry name" value="DIHYDROFOLATE REDUCTASE FAMILY PROTEIN (AFU_ORTHOLOGUE AFUA_8G06820)"/>
    <property type="match status" value="1"/>
</dbReference>
<dbReference type="GO" id="GO:0008270">
    <property type="term" value="F:zinc ion binding"/>
    <property type="evidence" value="ECO:0007669"/>
    <property type="project" value="InterPro"/>
</dbReference>
<evidence type="ECO:0000256" key="3">
    <source>
        <dbReference type="ARBA" id="ARBA00004910"/>
    </source>
</evidence>
<comment type="similarity">
    <text evidence="4 13">In the N-terminal section; belongs to the cytidine and deoxycytidylate deaminase family.</text>
</comment>
<dbReference type="InterPro" id="IPR002125">
    <property type="entry name" value="CMP_dCMP_dom"/>
</dbReference>
<dbReference type="InterPro" id="IPR016192">
    <property type="entry name" value="APOBEC/CMP_deaminase_Zn-bd"/>
</dbReference>
<dbReference type="SUPFAM" id="SSF53927">
    <property type="entry name" value="Cytidine deaminase-like"/>
    <property type="match status" value="1"/>
</dbReference>
<evidence type="ECO:0000256" key="16">
    <source>
        <dbReference type="PIRSR" id="PIRSR006769-3"/>
    </source>
</evidence>
<comment type="catalytic activity">
    <reaction evidence="13">
        <text>5-amino-6-(5-phospho-D-ribitylamino)uracil + NADP(+) = 5-amino-6-(5-phospho-D-ribosylamino)uracil + NADPH + H(+)</text>
        <dbReference type="Rhea" id="RHEA:17845"/>
        <dbReference type="ChEBI" id="CHEBI:15378"/>
        <dbReference type="ChEBI" id="CHEBI:57783"/>
        <dbReference type="ChEBI" id="CHEBI:58349"/>
        <dbReference type="ChEBI" id="CHEBI:58421"/>
        <dbReference type="ChEBI" id="CHEBI:58453"/>
        <dbReference type="EC" id="1.1.1.193"/>
    </reaction>
</comment>
<evidence type="ECO:0000313" key="19">
    <source>
        <dbReference type="Proteomes" id="UP000245533"/>
    </source>
</evidence>
<keyword evidence="6 13" id="KW-0686">Riboflavin biosynthesis</keyword>
<dbReference type="GO" id="GO:0008835">
    <property type="term" value="F:diaminohydroxyphosphoribosylaminopyrimidine deaminase activity"/>
    <property type="evidence" value="ECO:0007669"/>
    <property type="project" value="UniProtKB-EC"/>
</dbReference>
<evidence type="ECO:0000256" key="2">
    <source>
        <dbReference type="ARBA" id="ARBA00004882"/>
    </source>
</evidence>
<comment type="function">
    <text evidence="1 13">Converts 2,5-diamino-6-(ribosylamino)-4(3h)-pyrimidinone 5'-phosphate into 5-amino-6-(ribosylamino)-2,4(1h,3h)-pyrimidinedione 5'-phosphate.</text>
</comment>
<dbReference type="GO" id="GO:0008703">
    <property type="term" value="F:5-amino-6-(5-phosphoribosylamino)uracil reductase activity"/>
    <property type="evidence" value="ECO:0007669"/>
    <property type="project" value="UniProtKB-EC"/>
</dbReference>
<evidence type="ECO:0000313" key="18">
    <source>
        <dbReference type="EMBL" id="PWN08202.1"/>
    </source>
</evidence>
<evidence type="ECO:0000256" key="11">
    <source>
        <dbReference type="ARBA" id="ARBA00023002"/>
    </source>
</evidence>
<comment type="pathway">
    <text evidence="2 13">Cofactor biosynthesis; riboflavin biosynthesis; 5-amino-6-(D-ribitylamino)uracil from GTP: step 2/4.</text>
</comment>
<dbReference type="InterPro" id="IPR011549">
    <property type="entry name" value="RibD_C"/>
</dbReference>
<feature type="binding site" evidence="15">
    <location>
        <position position="196"/>
    </location>
    <ligand>
        <name>substrate</name>
    </ligand>
</feature>
<evidence type="ECO:0000256" key="8">
    <source>
        <dbReference type="ARBA" id="ARBA00022801"/>
    </source>
</evidence>
<dbReference type="EMBL" id="QGGB01000001">
    <property type="protein sequence ID" value="PWN08202.1"/>
    <property type="molecule type" value="Genomic_DNA"/>
</dbReference>
<evidence type="ECO:0000256" key="13">
    <source>
        <dbReference type="PIRNR" id="PIRNR006769"/>
    </source>
</evidence>
<dbReference type="Gene3D" id="3.40.430.10">
    <property type="entry name" value="Dihydrofolate Reductase, subunit A"/>
    <property type="match status" value="1"/>
</dbReference>
<comment type="similarity">
    <text evidence="5 13">In the C-terminal section; belongs to the HTP reductase family.</text>
</comment>
<feature type="binding site" evidence="15">
    <location>
        <position position="312"/>
    </location>
    <ligand>
        <name>substrate</name>
    </ligand>
</feature>
<dbReference type="GO" id="GO:0009231">
    <property type="term" value="P:riboflavin biosynthetic process"/>
    <property type="evidence" value="ECO:0007669"/>
    <property type="project" value="UniProtKB-UniPathway"/>
</dbReference>
<feature type="binding site" evidence="15">
    <location>
        <position position="182"/>
    </location>
    <ligand>
        <name>NADP(+)</name>
        <dbReference type="ChEBI" id="CHEBI:58349"/>
    </ligand>
</feature>
<dbReference type="CDD" id="cd01284">
    <property type="entry name" value="Riboflavin_deaminase-reductase"/>
    <property type="match status" value="1"/>
</dbReference>
<dbReference type="InterPro" id="IPR002734">
    <property type="entry name" value="RibDG_C"/>
</dbReference>
<feature type="domain" description="CMP/dCMP-type deaminase" evidence="17">
    <location>
        <begin position="10"/>
        <end position="126"/>
    </location>
</feature>
<feature type="binding site" evidence="16">
    <location>
        <position position="96"/>
    </location>
    <ligand>
        <name>Zn(2+)</name>
        <dbReference type="ChEBI" id="CHEBI:29105"/>
        <note>catalytic</note>
    </ligand>
</feature>
<dbReference type="NCBIfam" id="TIGR00326">
    <property type="entry name" value="eubact_ribD"/>
    <property type="match status" value="1"/>
</dbReference>
<dbReference type="EC" id="3.5.4.26" evidence="13"/>
<evidence type="ECO:0000256" key="12">
    <source>
        <dbReference type="ARBA" id="ARBA00023268"/>
    </source>
</evidence>
<accession>A0A316TZ32</accession>
<sequence>MSDSAAQQNGNYRLWMQRALNLALRGKGYVSPNPMVGCVIVSKDGNIIGEGYHERYGKAHAEVNAVQSVENRELLKNATVVVTLEPCSHTGKTPPCADMLAELPIARVVIAMKDPHPSVNGKGIKKLKAADIEVITGVLQKEAEKLNETWLHALELGRPFVTLKIAQTADGYIAAPNGDSKWISCEESRKLVHRWRSEDDAVMVGRNTALHDNPSLTVRLVEGRQPKRVVIDGPFELPRHLNLLSDQYEEKTIVITHNREKWEKESDPMLKMLQSNYFRGEVIHAEKSGGHVRLKDALRKLHDNGIHSLLVEGGRDLSSALVRAGLVDRLRLFISPKLLGGGTKSISGLNVQRMEDIVPFRDFKWEQSGSDMLLTANL</sequence>
<evidence type="ECO:0000256" key="1">
    <source>
        <dbReference type="ARBA" id="ARBA00002151"/>
    </source>
</evidence>
<evidence type="ECO:0000256" key="5">
    <source>
        <dbReference type="ARBA" id="ARBA00007417"/>
    </source>
</evidence>
<reference evidence="18 19" key="1">
    <citation type="submission" date="2018-05" db="EMBL/GenBank/DDBJ databases">
        <title>Rhodohalobacter halophilus gen. nov., sp. nov., a moderately halophilic member of the family Balneolaceae.</title>
        <authorList>
            <person name="Liu Z.-W."/>
        </authorList>
    </citation>
    <scope>NUCLEOTIDE SEQUENCE [LARGE SCALE GENOMIC DNA]</scope>
    <source>
        <strain evidence="18 19">8A47</strain>
    </source>
</reference>
<dbReference type="UniPathway" id="UPA00275">
    <property type="reaction ID" value="UER00401"/>
</dbReference>
<keyword evidence="10 13" id="KW-0521">NADP</keyword>
<dbReference type="NCBIfam" id="TIGR00227">
    <property type="entry name" value="ribD_Cterm"/>
    <property type="match status" value="1"/>
</dbReference>
<feature type="active site" description="Proton donor" evidence="14">
    <location>
        <position position="62"/>
    </location>
</feature>
<feature type="binding site" evidence="15">
    <location>
        <position position="212"/>
    </location>
    <ligand>
        <name>NADP(+)</name>
        <dbReference type="ChEBI" id="CHEBI:58349"/>
    </ligand>
</feature>
<keyword evidence="8 13" id="KW-0378">Hydrolase</keyword>
<evidence type="ECO:0000256" key="9">
    <source>
        <dbReference type="ARBA" id="ARBA00022833"/>
    </source>
</evidence>
<dbReference type="Gene3D" id="3.40.140.10">
    <property type="entry name" value="Cytidine Deaminase, domain 2"/>
    <property type="match status" value="1"/>
</dbReference>
<dbReference type="AlphaFoldDB" id="A0A316TZ32"/>
<comment type="caution">
    <text evidence="18">The sequence shown here is derived from an EMBL/GenBank/DDBJ whole genome shotgun (WGS) entry which is preliminary data.</text>
</comment>
<feature type="binding site" evidence="15">
    <location>
        <position position="180"/>
    </location>
    <ligand>
        <name>substrate</name>
    </ligand>
</feature>
<dbReference type="Proteomes" id="UP000245533">
    <property type="component" value="Unassembled WGS sequence"/>
</dbReference>
<dbReference type="SUPFAM" id="SSF53597">
    <property type="entry name" value="Dihydrofolate reductase-like"/>
    <property type="match status" value="1"/>
</dbReference>
<comment type="catalytic activity">
    <reaction evidence="13">
        <text>2,5-diamino-6-hydroxy-4-(5-phosphoribosylamino)-pyrimidine + H2O + H(+) = 5-amino-6-(5-phospho-D-ribosylamino)uracil + NH4(+)</text>
        <dbReference type="Rhea" id="RHEA:21868"/>
        <dbReference type="ChEBI" id="CHEBI:15377"/>
        <dbReference type="ChEBI" id="CHEBI:15378"/>
        <dbReference type="ChEBI" id="CHEBI:28938"/>
        <dbReference type="ChEBI" id="CHEBI:58453"/>
        <dbReference type="ChEBI" id="CHEBI:58614"/>
        <dbReference type="EC" id="3.5.4.26"/>
    </reaction>
</comment>
<dbReference type="EC" id="1.1.1.193" evidence="13"/>
<feature type="binding site" evidence="15">
    <location>
        <position position="208"/>
    </location>
    <ligand>
        <name>NADP(+)</name>
        <dbReference type="ChEBI" id="CHEBI:58349"/>
    </ligand>
</feature>
<dbReference type="Pfam" id="PF00383">
    <property type="entry name" value="dCMP_cyt_deam_1"/>
    <property type="match status" value="1"/>
</dbReference>
<evidence type="ECO:0000256" key="14">
    <source>
        <dbReference type="PIRSR" id="PIRSR006769-1"/>
    </source>
</evidence>
<gene>
    <name evidence="18" type="primary">ribD</name>
    <name evidence="18" type="ORF">DDZ15_00795</name>
</gene>
<dbReference type="FunFam" id="3.40.140.10:FF:000025">
    <property type="entry name" value="Riboflavin biosynthesis protein RibD"/>
    <property type="match status" value="1"/>
</dbReference>
<dbReference type="InterPro" id="IPR016193">
    <property type="entry name" value="Cytidine_deaminase-like"/>
</dbReference>
<evidence type="ECO:0000256" key="7">
    <source>
        <dbReference type="ARBA" id="ARBA00022723"/>
    </source>
</evidence>
<dbReference type="InterPro" id="IPR004794">
    <property type="entry name" value="Eubact_RibD"/>
</dbReference>
<dbReference type="PROSITE" id="PS00903">
    <property type="entry name" value="CYT_DCMP_DEAMINASES_1"/>
    <property type="match status" value="1"/>
</dbReference>
<proteinExistence type="inferred from homology"/>
<feature type="binding site" evidence="16">
    <location>
        <position position="87"/>
    </location>
    <ligand>
        <name>Zn(2+)</name>
        <dbReference type="ChEBI" id="CHEBI:29105"/>
        <note>catalytic</note>
    </ligand>
</feature>
<evidence type="ECO:0000256" key="4">
    <source>
        <dbReference type="ARBA" id="ARBA00005259"/>
    </source>
</evidence>
<evidence type="ECO:0000256" key="6">
    <source>
        <dbReference type="ARBA" id="ARBA00022619"/>
    </source>
</evidence>
<feature type="binding site" evidence="15">
    <location>
        <position position="219"/>
    </location>
    <ligand>
        <name>substrate</name>
    </ligand>
</feature>
<keyword evidence="12" id="KW-0511">Multifunctional enzyme</keyword>
<name>A0A316TZ32_9BACT</name>
<keyword evidence="19" id="KW-1185">Reference proteome</keyword>